<accession>A0ABN2Q277</accession>
<protein>
    <recommendedName>
        <fullName evidence="6">SURF1-like protein</fullName>
    </recommendedName>
</protein>
<evidence type="ECO:0000256" key="6">
    <source>
        <dbReference type="RuleBase" id="RU363076"/>
    </source>
</evidence>
<keyword evidence="4 6" id="KW-1133">Transmembrane helix</keyword>
<evidence type="ECO:0000256" key="1">
    <source>
        <dbReference type="ARBA" id="ARBA00004370"/>
    </source>
</evidence>
<feature type="compositionally biased region" description="Low complexity" evidence="7">
    <location>
        <begin position="263"/>
        <end position="292"/>
    </location>
</feature>
<name>A0ABN2Q277_9MICO</name>
<comment type="similarity">
    <text evidence="2 6">Belongs to the SURF1 family.</text>
</comment>
<evidence type="ECO:0000256" key="2">
    <source>
        <dbReference type="ARBA" id="ARBA00007165"/>
    </source>
</evidence>
<evidence type="ECO:0000256" key="3">
    <source>
        <dbReference type="ARBA" id="ARBA00022692"/>
    </source>
</evidence>
<dbReference type="PROSITE" id="PS50895">
    <property type="entry name" value="SURF1"/>
    <property type="match status" value="1"/>
</dbReference>
<comment type="caution">
    <text evidence="6">Lacks conserved residue(s) required for the propagation of feature annotation.</text>
</comment>
<comment type="subcellular location">
    <subcellularLocation>
        <location evidence="6">Cell membrane</location>
        <topology evidence="6">Multi-pass membrane protein</topology>
    </subcellularLocation>
    <subcellularLocation>
        <location evidence="1">Membrane</location>
    </subcellularLocation>
</comment>
<reference evidence="8 9" key="1">
    <citation type="journal article" date="2019" name="Int. J. Syst. Evol. Microbiol.">
        <title>The Global Catalogue of Microorganisms (GCM) 10K type strain sequencing project: providing services to taxonomists for standard genome sequencing and annotation.</title>
        <authorList>
            <consortium name="The Broad Institute Genomics Platform"/>
            <consortium name="The Broad Institute Genome Sequencing Center for Infectious Disease"/>
            <person name="Wu L."/>
            <person name="Ma J."/>
        </authorList>
    </citation>
    <scope>NUCLEOTIDE SEQUENCE [LARGE SCALE GENOMIC DNA]</scope>
    <source>
        <strain evidence="8 9">JCM 13584</strain>
    </source>
</reference>
<dbReference type="Pfam" id="PF02104">
    <property type="entry name" value="SURF1"/>
    <property type="match status" value="1"/>
</dbReference>
<keyword evidence="3 6" id="KW-0812">Transmembrane</keyword>
<organism evidence="8 9">
    <name type="scientific">Agromyces allii</name>
    <dbReference type="NCBI Taxonomy" id="393607"/>
    <lineage>
        <taxon>Bacteria</taxon>
        <taxon>Bacillati</taxon>
        <taxon>Actinomycetota</taxon>
        <taxon>Actinomycetes</taxon>
        <taxon>Micrococcales</taxon>
        <taxon>Microbacteriaceae</taxon>
        <taxon>Agromyces</taxon>
    </lineage>
</organism>
<gene>
    <name evidence="8" type="ORF">GCM10009717_05680</name>
</gene>
<feature type="region of interest" description="Disordered" evidence="7">
    <location>
        <begin position="261"/>
        <end position="292"/>
    </location>
</feature>
<evidence type="ECO:0000256" key="4">
    <source>
        <dbReference type="ARBA" id="ARBA00022989"/>
    </source>
</evidence>
<dbReference type="Proteomes" id="UP001499954">
    <property type="component" value="Unassembled WGS sequence"/>
</dbReference>
<dbReference type="PANTHER" id="PTHR23427">
    <property type="entry name" value="SURFEIT LOCUS PROTEIN"/>
    <property type="match status" value="1"/>
</dbReference>
<proteinExistence type="inferred from homology"/>
<comment type="caution">
    <text evidence="8">The sequence shown here is derived from an EMBL/GenBank/DDBJ whole genome shotgun (WGS) entry which is preliminary data.</text>
</comment>
<evidence type="ECO:0000256" key="5">
    <source>
        <dbReference type="ARBA" id="ARBA00023136"/>
    </source>
</evidence>
<dbReference type="InterPro" id="IPR002994">
    <property type="entry name" value="Surf1/Shy1"/>
</dbReference>
<keyword evidence="9" id="KW-1185">Reference proteome</keyword>
<keyword evidence="5 6" id="KW-0472">Membrane</keyword>
<sequence>MLQMMLRPRWVLALLFALAVAAAFALLGQWQIERAVEQSTTIERPTEDVLPLGDLVQPDTATEQVATAQRVEVEGVYVPGDTVLVEGRLNDGVAGYWVVAHLEVTDAAAGGLPVALGWAADRETAQDAADAFDASVVEEVGADAAGVGAETQVVGRFLPSEAPVAPDEDGDPFAMTTVAVAQLINVWADYDDRPVYFGYITTTDAAPGLEAIASPPPEHTFELNWLNVFYAVEWAVFAGFAVYLWYRLVRDAVEREQQEAEEAAAAAAADAAPGAAADSAGDPADSAAAEAK</sequence>
<evidence type="ECO:0000256" key="7">
    <source>
        <dbReference type="SAM" id="MobiDB-lite"/>
    </source>
</evidence>
<keyword evidence="6" id="KW-1003">Cell membrane</keyword>
<dbReference type="PANTHER" id="PTHR23427:SF2">
    <property type="entry name" value="SURFEIT LOCUS PROTEIN 1"/>
    <property type="match status" value="1"/>
</dbReference>
<dbReference type="InterPro" id="IPR045214">
    <property type="entry name" value="Surf1/Surf4"/>
</dbReference>
<dbReference type="EMBL" id="BAAAMK010000001">
    <property type="protein sequence ID" value="GAA1942242.1"/>
    <property type="molecule type" value="Genomic_DNA"/>
</dbReference>
<evidence type="ECO:0000313" key="9">
    <source>
        <dbReference type="Proteomes" id="UP001499954"/>
    </source>
</evidence>
<evidence type="ECO:0000313" key="8">
    <source>
        <dbReference type="EMBL" id="GAA1942242.1"/>
    </source>
</evidence>
<feature type="transmembrane region" description="Helical" evidence="6">
    <location>
        <begin position="225"/>
        <end position="246"/>
    </location>
</feature>